<dbReference type="Pfam" id="PF09723">
    <property type="entry name" value="Zn_ribbon_8"/>
    <property type="match status" value="1"/>
</dbReference>
<feature type="domain" description="Putative regulatory protein FmdB zinc ribbon" evidence="1">
    <location>
        <begin position="1"/>
        <end position="41"/>
    </location>
</feature>
<organism evidence="2">
    <name type="scientific">uncultured Caudovirales phage</name>
    <dbReference type="NCBI Taxonomy" id="2100421"/>
    <lineage>
        <taxon>Viruses</taxon>
        <taxon>Duplodnaviria</taxon>
        <taxon>Heunggongvirae</taxon>
        <taxon>Uroviricota</taxon>
        <taxon>Caudoviricetes</taxon>
        <taxon>Peduoviridae</taxon>
        <taxon>Maltschvirus</taxon>
        <taxon>Maltschvirus maltsch</taxon>
    </lineage>
</organism>
<accession>A0A6J5L6C7</accession>
<evidence type="ECO:0000313" key="2">
    <source>
        <dbReference type="EMBL" id="CAB4128973.1"/>
    </source>
</evidence>
<name>A0A6J5L6C7_9CAUD</name>
<sequence length="56" mass="6224">MPTYEYKCRVCNDVLNVTHMMNDKPTIICGKCGSDRIKVFSPPALSFPGSGWGSDR</sequence>
<dbReference type="EMBL" id="LR796226">
    <property type="protein sequence ID" value="CAB4128973.1"/>
    <property type="molecule type" value="Genomic_DNA"/>
</dbReference>
<evidence type="ECO:0000259" key="1">
    <source>
        <dbReference type="SMART" id="SM00834"/>
    </source>
</evidence>
<gene>
    <name evidence="2" type="ORF">UFOVP111_120</name>
</gene>
<dbReference type="InterPro" id="IPR013429">
    <property type="entry name" value="Regulatory_FmdB_Zinc_ribbon"/>
</dbReference>
<proteinExistence type="predicted"/>
<dbReference type="SMART" id="SM00834">
    <property type="entry name" value="CxxC_CXXC_SSSS"/>
    <property type="match status" value="1"/>
</dbReference>
<reference evidence="2" key="1">
    <citation type="submission" date="2020-04" db="EMBL/GenBank/DDBJ databases">
        <authorList>
            <person name="Chiriac C."/>
            <person name="Salcher M."/>
            <person name="Ghai R."/>
            <person name="Kavagutti S V."/>
        </authorList>
    </citation>
    <scope>NUCLEOTIDE SEQUENCE</scope>
</reference>
<dbReference type="NCBIfam" id="TIGR02605">
    <property type="entry name" value="CxxC_CxxC_SSSS"/>
    <property type="match status" value="1"/>
</dbReference>
<protein>
    <submittedName>
        <fullName evidence="2">CxxC_CxxC_SSSS, putative regulatory protein, FmdB family</fullName>
    </submittedName>
</protein>